<protein>
    <submittedName>
        <fullName evidence="6">Uncharacterized protein</fullName>
    </submittedName>
</protein>
<feature type="chain" id="PRO_5047521937" evidence="5">
    <location>
        <begin position="21"/>
        <end position="189"/>
    </location>
</feature>
<name>A0ABQ9ZMV8_9CRUS</name>
<organism evidence="6 7">
    <name type="scientific">Daphnia magna</name>
    <dbReference type="NCBI Taxonomy" id="35525"/>
    <lineage>
        <taxon>Eukaryota</taxon>
        <taxon>Metazoa</taxon>
        <taxon>Ecdysozoa</taxon>
        <taxon>Arthropoda</taxon>
        <taxon>Crustacea</taxon>
        <taxon>Branchiopoda</taxon>
        <taxon>Diplostraca</taxon>
        <taxon>Cladocera</taxon>
        <taxon>Anomopoda</taxon>
        <taxon>Daphniidae</taxon>
        <taxon>Daphnia</taxon>
    </lineage>
</organism>
<evidence type="ECO:0000256" key="2">
    <source>
        <dbReference type="ARBA" id="ARBA00007236"/>
    </source>
</evidence>
<evidence type="ECO:0000313" key="7">
    <source>
        <dbReference type="Proteomes" id="UP001234178"/>
    </source>
</evidence>
<evidence type="ECO:0000256" key="5">
    <source>
        <dbReference type="SAM" id="SignalP"/>
    </source>
</evidence>
<dbReference type="InterPro" id="IPR029034">
    <property type="entry name" value="Cystine-knot_cytokine"/>
</dbReference>
<evidence type="ECO:0000313" key="6">
    <source>
        <dbReference type="EMBL" id="KAK4014238.1"/>
    </source>
</evidence>
<comment type="subcellular location">
    <subcellularLocation>
        <location evidence="1">Secreted</location>
    </subcellularLocation>
</comment>
<comment type="caution">
    <text evidence="6">The sequence shown here is derived from an EMBL/GenBank/DDBJ whole genome shotgun (WGS) entry which is preliminary data.</text>
</comment>
<keyword evidence="3" id="KW-0964">Secreted</keyword>
<dbReference type="InterPro" id="IPR010345">
    <property type="entry name" value="IL-17_fam"/>
</dbReference>
<accession>A0ABQ9ZMV8</accession>
<reference evidence="6 7" key="1">
    <citation type="journal article" date="2023" name="Nucleic Acids Res.">
        <title>The hologenome of Daphnia magna reveals possible DNA methylation and microbiome-mediated evolution of the host genome.</title>
        <authorList>
            <person name="Chaturvedi A."/>
            <person name="Li X."/>
            <person name="Dhandapani V."/>
            <person name="Marshall H."/>
            <person name="Kissane S."/>
            <person name="Cuenca-Cambronero M."/>
            <person name="Asole G."/>
            <person name="Calvet F."/>
            <person name="Ruiz-Romero M."/>
            <person name="Marangio P."/>
            <person name="Guigo R."/>
            <person name="Rago D."/>
            <person name="Mirbahai L."/>
            <person name="Eastwood N."/>
            <person name="Colbourne J.K."/>
            <person name="Zhou J."/>
            <person name="Mallon E."/>
            <person name="Orsini L."/>
        </authorList>
    </citation>
    <scope>NUCLEOTIDE SEQUENCE [LARGE SCALE GENOMIC DNA]</scope>
    <source>
        <strain evidence="6">LRV0_1</strain>
    </source>
</reference>
<comment type="similarity">
    <text evidence="2">Belongs to the IL-17 family.</text>
</comment>
<evidence type="ECO:0000256" key="1">
    <source>
        <dbReference type="ARBA" id="ARBA00004613"/>
    </source>
</evidence>
<gene>
    <name evidence="6" type="ORF">OUZ56_026768</name>
</gene>
<sequence>MKQTVPGFLTVVILCSTVLAVVAGMSASLPVSSVHPFAADPVDLDRQMYAQEKTANRSSSNGSEFIIRIRREIHHQRHQCPVQPDPRSPHLQRRSLCPFEIQRDTNPQRIPDVILRSHCLCESSPCSSGQSQGQQSARCVSLVSPIKVAYLDQQLKYVVSTEIIHVPVACICAAQPAGRHMPLHRNIVV</sequence>
<proteinExistence type="inferred from homology"/>
<dbReference type="SUPFAM" id="SSF57501">
    <property type="entry name" value="Cystine-knot cytokines"/>
    <property type="match status" value="1"/>
</dbReference>
<keyword evidence="4 5" id="KW-0732">Signal</keyword>
<dbReference type="EMBL" id="JAOYFB010000004">
    <property type="protein sequence ID" value="KAK4014238.1"/>
    <property type="molecule type" value="Genomic_DNA"/>
</dbReference>
<dbReference type="Gene3D" id="2.10.90.10">
    <property type="entry name" value="Cystine-knot cytokines"/>
    <property type="match status" value="1"/>
</dbReference>
<keyword evidence="7" id="KW-1185">Reference proteome</keyword>
<evidence type="ECO:0000256" key="4">
    <source>
        <dbReference type="ARBA" id="ARBA00022729"/>
    </source>
</evidence>
<dbReference type="Proteomes" id="UP001234178">
    <property type="component" value="Unassembled WGS sequence"/>
</dbReference>
<feature type="signal peptide" evidence="5">
    <location>
        <begin position="1"/>
        <end position="20"/>
    </location>
</feature>
<evidence type="ECO:0000256" key="3">
    <source>
        <dbReference type="ARBA" id="ARBA00022525"/>
    </source>
</evidence>
<dbReference type="Pfam" id="PF06083">
    <property type="entry name" value="IL17"/>
    <property type="match status" value="1"/>
</dbReference>